<name>A0A034W8A3_BACDO</name>
<dbReference type="OrthoDB" id="7394989at2759"/>
<dbReference type="Pfam" id="PF00379">
    <property type="entry name" value="Chitin_bind_4"/>
    <property type="match status" value="1"/>
</dbReference>
<dbReference type="EMBL" id="GAKP01008944">
    <property type="protein sequence ID" value="JAC50008.1"/>
    <property type="molecule type" value="Transcribed_RNA"/>
</dbReference>
<evidence type="ECO:0000256" key="3">
    <source>
        <dbReference type="SAM" id="SignalP"/>
    </source>
</evidence>
<dbReference type="GO" id="GO:0042302">
    <property type="term" value="F:structural constituent of cuticle"/>
    <property type="evidence" value="ECO:0007669"/>
    <property type="project" value="UniProtKB-UniRule"/>
</dbReference>
<feature type="signal peptide" evidence="3">
    <location>
        <begin position="1"/>
        <end position="22"/>
    </location>
</feature>
<gene>
    <name evidence="4" type="primary">CUP8</name>
</gene>
<dbReference type="InterPro" id="IPR031311">
    <property type="entry name" value="CHIT_BIND_RR_consensus"/>
</dbReference>
<dbReference type="GO" id="GO:0031012">
    <property type="term" value="C:extracellular matrix"/>
    <property type="evidence" value="ECO:0007669"/>
    <property type="project" value="TreeGrafter"/>
</dbReference>
<organism evidence="4">
    <name type="scientific">Bactrocera dorsalis</name>
    <name type="common">Oriental fruit fly</name>
    <name type="synonym">Dacus dorsalis</name>
    <dbReference type="NCBI Taxonomy" id="27457"/>
    <lineage>
        <taxon>Eukaryota</taxon>
        <taxon>Metazoa</taxon>
        <taxon>Ecdysozoa</taxon>
        <taxon>Arthropoda</taxon>
        <taxon>Hexapoda</taxon>
        <taxon>Insecta</taxon>
        <taxon>Pterygota</taxon>
        <taxon>Neoptera</taxon>
        <taxon>Endopterygota</taxon>
        <taxon>Diptera</taxon>
        <taxon>Brachycera</taxon>
        <taxon>Muscomorpha</taxon>
        <taxon>Tephritoidea</taxon>
        <taxon>Tephritidae</taxon>
        <taxon>Bactrocera</taxon>
        <taxon>Bactrocera</taxon>
    </lineage>
</organism>
<evidence type="ECO:0000313" key="4">
    <source>
        <dbReference type="EMBL" id="JAC50008.1"/>
    </source>
</evidence>
<dbReference type="PANTHER" id="PTHR12236">
    <property type="entry name" value="STRUCTURAL CONTITUENT OF CUTICLE"/>
    <property type="match status" value="1"/>
</dbReference>
<protein>
    <submittedName>
        <fullName evidence="4">Pupal cuticle protein Edg-84A</fullName>
    </submittedName>
</protein>
<keyword evidence="1 2" id="KW-0193">Cuticle</keyword>
<reference evidence="4" key="1">
    <citation type="journal article" date="2014" name="BMC Genomics">
        <title>Characterizing the developmental transcriptome of the oriental fruit fly, Bactrocera dorsalis (Diptera: Tephritidae) through comparative genomic analysis with Drosophila melanogaster utilizing modENCODE datasets.</title>
        <authorList>
            <person name="Geib S.M."/>
            <person name="Calla B."/>
            <person name="Hall B."/>
            <person name="Hou S."/>
            <person name="Manoukis N.C."/>
        </authorList>
    </citation>
    <scope>NUCLEOTIDE SEQUENCE</scope>
    <source>
        <strain evidence="4">Punador</strain>
    </source>
</reference>
<dbReference type="InterPro" id="IPR000618">
    <property type="entry name" value="Insect_cuticle"/>
</dbReference>
<dbReference type="PANTHER" id="PTHR12236:SF86">
    <property type="entry name" value="CCP84AC-RELATED"/>
    <property type="match status" value="1"/>
</dbReference>
<feature type="chain" id="PRO_5001562412" evidence="3">
    <location>
        <begin position="23"/>
        <end position="241"/>
    </location>
</feature>
<accession>A0A034W8A3</accession>
<sequence>MAFKINFFCFIALTIVAVVVNAAEEKNEEYDAYPSYSFNYDVQDAVTGDIKSQSEQRDGDVVRGQYSLQEADGYQRTVEYTADAVNGFKATVRRELLSEPAKLLAPVTSAPQILPQPKIENAQPQPASPISLPNLPVPIAPKYGQLTQKSYVAPVVSPAYYRAYAAPTLLHHAPATHAVIHHAPAAAVHLSPATHFVHAAPAATTLLKTSPAVITHHAIHAEAHPAVVKTSFTAPHVSYVY</sequence>
<evidence type="ECO:0000256" key="2">
    <source>
        <dbReference type="PROSITE-ProRule" id="PRU00497"/>
    </source>
</evidence>
<keyword evidence="3" id="KW-0732">Signal</keyword>
<dbReference type="GO" id="GO:0005615">
    <property type="term" value="C:extracellular space"/>
    <property type="evidence" value="ECO:0007669"/>
    <property type="project" value="TreeGrafter"/>
</dbReference>
<dbReference type="PROSITE" id="PS00233">
    <property type="entry name" value="CHIT_BIND_RR_1"/>
    <property type="match status" value="1"/>
</dbReference>
<proteinExistence type="predicted"/>
<evidence type="ECO:0000256" key="1">
    <source>
        <dbReference type="ARBA" id="ARBA00022460"/>
    </source>
</evidence>
<dbReference type="AlphaFoldDB" id="A0A034W8A3"/>
<dbReference type="InterPro" id="IPR051217">
    <property type="entry name" value="Insect_Cuticle_Struc_Prot"/>
</dbReference>
<dbReference type="PRINTS" id="PR00947">
    <property type="entry name" value="CUTICLE"/>
</dbReference>
<dbReference type="PROSITE" id="PS51155">
    <property type="entry name" value="CHIT_BIND_RR_2"/>
    <property type="match status" value="1"/>
</dbReference>